<proteinExistence type="predicted"/>
<dbReference type="InterPro" id="IPR024463">
    <property type="entry name" value="Transposase_TnpC_homeodom"/>
</dbReference>
<evidence type="ECO:0000313" key="3">
    <source>
        <dbReference type="EMBL" id="CUO73055.1"/>
    </source>
</evidence>
<reference evidence="3 4" key="1">
    <citation type="submission" date="2015-09" db="EMBL/GenBank/DDBJ databases">
        <authorList>
            <consortium name="Pathogen Informatics"/>
        </authorList>
    </citation>
    <scope>NUCLEOTIDE SEQUENCE [LARGE SCALE GENOMIC DNA]</scope>
    <source>
        <strain evidence="3 4">2789STDY5608849</strain>
    </source>
</reference>
<keyword evidence="3" id="KW-0238">DNA-binding</keyword>
<protein>
    <submittedName>
        <fullName evidence="3">Transposase C of IS166 homeodomain</fullName>
    </submittedName>
</protein>
<keyword evidence="1" id="KW-0175">Coiled coil</keyword>
<dbReference type="EMBL" id="CYYV01000013">
    <property type="protein sequence ID" value="CUO73055.1"/>
    <property type="molecule type" value="Genomic_DNA"/>
</dbReference>
<sequence length="109" mass="12267">MIQLSDEQLNQLGKEALVVIVSSLQDQLLALQSQLDQANAQLSDNNRQIELLTEQIRIMNQRFFGRKSEAAVSEVDGQLSLFDSFNEAEYLKQDSLKEPEITVNGTGRL</sequence>
<feature type="domain" description="Transposase TnpC homeodomain" evidence="2">
    <location>
        <begin position="52"/>
        <end position="92"/>
    </location>
</feature>
<dbReference type="AlphaFoldDB" id="A0A174HJF6"/>
<evidence type="ECO:0000259" key="2">
    <source>
        <dbReference type="Pfam" id="PF13007"/>
    </source>
</evidence>
<evidence type="ECO:0000313" key="4">
    <source>
        <dbReference type="Proteomes" id="UP000095706"/>
    </source>
</evidence>
<name>A0A174HJF6_9FIRM</name>
<organism evidence="3 4">
    <name type="scientific">Fusicatenibacter saccharivorans</name>
    <dbReference type="NCBI Taxonomy" id="1150298"/>
    <lineage>
        <taxon>Bacteria</taxon>
        <taxon>Bacillati</taxon>
        <taxon>Bacillota</taxon>
        <taxon>Clostridia</taxon>
        <taxon>Lachnospirales</taxon>
        <taxon>Lachnospiraceae</taxon>
        <taxon>Fusicatenibacter</taxon>
    </lineage>
</organism>
<feature type="coiled-coil region" evidence="1">
    <location>
        <begin position="21"/>
        <end position="62"/>
    </location>
</feature>
<keyword evidence="3" id="KW-0371">Homeobox</keyword>
<dbReference type="Proteomes" id="UP000095706">
    <property type="component" value="Unassembled WGS sequence"/>
</dbReference>
<dbReference type="GO" id="GO:0003677">
    <property type="term" value="F:DNA binding"/>
    <property type="evidence" value="ECO:0007669"/>
    <property type="project" value="UniProtKB-KW"/>
</dbReference>
<evidence type="ECO:0000256" key="1">
    <source>
        <dbReference type="SAM" id="Coils"/>
    </source>
</evidence>
<accession>A0A174HJF6</accession>
<dbReference type="RefSeq" id="WP_055228354.1">
    <property type="nucleotide sequence ID" value="NZ_CYYV01000013.1"/>
</dbReference>
<gene>
    <name evidence="3" type="ORF">ERS852406_02689</name>
</gene>
<dbReference type="Pfam" id="PF13007">
    <property type="entry name" value="LZ_Tnp_IS66"/>
    <property type="match status" value="1"/>
</dbReference>